<dbReference type="InterPro" id="IPR015797">
    <property type="entry name" value="NUDIX_hydrolase-like_dom_sf"/>
</dbReference>
<evidence type="ECO:0000313" key="9">
    <source>
        <dbReference type="EMBL" id="MVN23507.1"/>
    </source>
</evidence>
<evidence type="ECO:0000256" key="5">
    <source>
        <dbReference type="ARBA" id="ARBA00022801"/>
    </source>
</evidence>
<comment type="cofactor">
    <cofactor evidence="2">
        <name>Mg(2+)</name>
        <dbReference type="ChEBI" id="CHEBI:18420"/>
    </cofactor>
</comment>
<evidence type="ECO:0000256" key="1">
    <source>
        <dbReference type="ARBA" id="ARBA00000847"/>
    </source>
</evidence>
<keyword evidence="10" id="KW-1185">Reference proteome</keyword>
<dbReference type="SUPFAM" id="SSF55811">
    <property type="entry name" value="Nudix"/>
    <property type="match status" value="1"/>
</dbReference>
<name>A0A7K1T1V8_9SPHI</name>
<dbReference type="PROSITE" id="PS51462">
    <property type="entry name" value="NUDIX"/>
    <property type="match status" value="1"/>
</dbReference>
<sequence>MAKLKWETLSSEYIIKQPWATMRRDTCKMPDGRIVDDYYVLEYPDWANAVAITEDNEVLLVKQYRHAANEVLLEIPGGVIDAGEDPKTAMQRELLEETGYHFDDIEPISTMYPNPSTGTNICHAFLAKGGKLVQGQKLDEHEEIIVEKVSIPELKELLAANKFGQALHISSIFYALIKLGEVKL</sequence>
<organism evidence="9 10">
    <name type="scientific">Mucilaginibacter arboris</name>
    <dbReference type="NCBI Taxonomy" id="2682090"/>
    <lineage>
        <taxon>Bacteria</taxon>
        <taxon>Pseudomonadati</taxon>
        <taxon>Bacteroidota</taxon>
        <taxon>Sphingobacteriia</taxon>
        <taxon>Sphingobacteriales</taxon>
        <taxon>Sphingobacteriaceae</taxon>
        <taxon>Mucilaginibacter</taxon>
    </lineage>
</organism>
<dbReference type="GO" id="GO:0016787">
    <property type="term" value="F:hydrolase activity"/>
    <property type="evidence" value="ECO:0007669"/>
    <property type="project" value="UniProtKB-KW"/>
</dbReference>
<evidence type="ECO:0000256" key="3">
    <source>
        <dbReference type="ARBA" id="ARBA00007275"/>
    </source>
</evidence>
<dbReference type="GO" id="GO:0006753">
    <property type="term" value="P:nucleoside phosphate metabolic process"/>
    <property type="evidence" value="ECO:0007669"/>
    <property type="project" value="TreeGrafter"/>
</dbReference>
<dbReference type="InterPro" id="IPR020084">
    <property type="entry name" value="NUDIX_hydrolase_CS"/>
</dbReference>
<dbReference type="PROSITE" id="PS00893">
    <property type="entry name" value="NUDIX_BOX"/>
    <property type="match status" value="1"/>
</dbReference>
<dbReference type="InterPro" id="IPR000086">
    <property type="entry name" value="NUDIX_hydrolase_dom"/>
</dbReference>
<evidence type="ECO:0000256" key="6">
    <source>
        <dbReference type="ARBA" id="ARBA00032162"/>
    </source>
</evidence>
<dbReference type="GO" id="GO:0005829">
    <property type="term" value="C:cytosol"/>
    <property type="evidence" value="ECO:0007669"/>
    <property type="project" value="TreeGrafter"/>
</dbReference>
<dbReference type="Proteomes" id="UP000462014">
    <property type="component" value="Unassembled WGS sequence"/>
</dbReference>
<dbReference type="GO" id="GO:0019693">
    <property type="term" value="P:ribose phosphate metabolic process"/>
    <property type="evidence" value="ECO:0007669"/>
    <property type="project" value="TreeGrafter"/>
</dbReference>
<comment type="caution">
    <text evidence="9">The sequence shown here is derived from an EMBL/GenBank/DDBJ whole genome shotgun (WGS) entry which is preliminary data.</text>
</comment>
<dbReference type="PANTHER" id="PTHR11839">
    <property type="entry name" value="UDP/ADP-SUGAR PYROPHOSPHATASE"/>
    <property type="match status" value="1"/>
</dbReference>
<reference evidence="9 10" key="1">
    <citation type="submission" date="2019-12" db="EMBL/GenBank/DDBJ databases">
        <title>Mucilaginibacter sp. HMF7410 genome sequencing and assembly.</title>
        <authorList>
            <person name="Kang H."/>
            <person name="Cha I."/>
            <person name="Kim H."/>
            <person name="Joh K."/>
        </authorList>
    </citation>
    <scope>NUCLEOTIDE SEQUENCE [LARGE SCALE GENOMIC DNA]</scope>
    <source>
        <strain evidence="9 10">HMF7410</strain>
    </source>
</reference>
<evidence type="ECO:0000256" key="7">
    <source>
        <dbReference type="ARBA" id="ARBA00032272"/>
    </source>
</evidence>
<comment type="similarity">
    <text evidence="3">Belongs to the Nudix hydrolase family. NudK subfamily.</text>
</comment>
<protein>
    <recommendedName>
        <fullName evidence="4">GDP-mannose pyrophosphatase</fullName>
    </recommendedName>
    <alternativeName>
        <fullName evidence="6">GDP-mannose hydrolase</fullName>
    </alternativeName>
    <alternativeName>
        <fullName evidence="7">GDPMK</fullName>
    </alternativeName>
</protein>
<feature type="domain" description="Nudix hydrolase" evidence="8">
    <location>
        <begin position="42"/>
        <end position="171"/>
    </location>
</feature>
<gene>
    <name evidence="9" type="ORF">GO621_18465</name>
</gene>
<dbReference type="RefSeq" id="WP_157569835.1">
    <property type="nucleotide sequence ID" value="NZ_WPIK01000034.1"/>
</dbReference>
<dbReference type="AlphaFoldDB" id="A0A7K1T1V8"/>
<dbReference type="EMBL" id="WPIK01000034">
    <property type="protein sequence ID" value="MVN23507.1"/>
    <property type="molecule type" value="Genomic_DNA"/>
</dbReference>
<evidence type="ECO:0000256" key="4">
    <source>
        <dbReference type="ARBA" id="ARBA00016377"/>
    </source>
</evidence>
<dbReference type="Pfam" id="PF00293">
    <property type="entry name" value="NUDIX"/>
    <property type="match status" value="1"/>
</dbReference>
<dbReference type="Gene3D" id="3.90.79.10">
    <property type="entry name" value="Nucleoside Triphosphate Pyrophosphohydrolase"/>
    <property type="match status" value="1"/>
</dbReference>
<evidence type="ECO:0000313" key="10">
    <source>
        <dbReference type="Proteomes" id="UP000462014"/>
    </source>
</evidence>
<keyword evidence="5" id="KW-0378">Hydrolase</keyword>
<proteinExistence type="inferred from homology"/>
<dbReference type="CDD" id="cd03424">
    <property type="entry name" value="NUDIX_ADPRase_Nudt5_UGPPase_Nudt14"/>
    <property type="match status" value="1"/>
</dbReference>
<dbReference type="PANTHER" id="PTHR11839:SF18">
    <property type="entry name" value="NUDIX HYDROLASE DOMAIN-CONTAINING PROTEIN"/>
    <property type="match status" value="1"/>
</dbReference>
<comment type="catalytic activity">
    <reaction evidence="1">
        <text>GDP-alpha-D-mannose + H2O = alpha-D-mannose 1-phosphate + GMP + 2 H(+)</text>
        <dbReference type="Rhea" id="RHEA:27978"/>
        <dbReference type="ChEBI" id="CHEBI:15377"/>
        <dbReference type="ChEBI" id="CHEBI:15378"/>
        <dbReference type="ChEBI" id="CHEBI:57527"/>
        <dbReference type="ChEBI" id="CHEBI:58115"/>
        <dbReference type="ChEBI" id="CHEBI:58409"/>
    </reaction>
</comment>
<evidence type="ECO:0000256" key="2">
    <source>
        <dbReference type="ARBA" id="ARBA00001946"/>
    </source>
</evidence>
<accession>A0A7K1T1V8</accession>
<evidence type="ECO:0000259" key="8">
    <source>
        <dbReference type="PROSITE" id="PS51462"/>
    </source>
</evidence>